<keyword evidence="2" id="KW-1185">Reference proteome</keyword>
<dbReference type="EMBL" id="JAHHFP010000011">
    <property type="protein sequence ID" value="MBX7270995.1"/>
    <property type="molecule type" value="Genomic_DNA"/>
</dbReference>
<reference evidence="1 2" key="1">
    <citation type="journal article" date="2021" name="Appl. Microbiol. Biotechnol.">
        <title>Biotechnological applications of marine bacteria in bioremediation of environments polluted with hydrocarbons and plastics.</title>
        <authorList>
            <person name="Muriel-Millan L.F."/>
            <person name="Millan-Lopez S."/>
            <person name="Pardo-Lopez L."/>
        </authorList>
    </citation>
    <scope>NUCLEOTIDE SEQUENCE [LARGE SCALE GENOMIC DNA]</scope>
    <source>
        <strain evidence="1 2">GOM4</strain>
    </source>
</reference>
<name>A0ACC5VEY5_STUCH</name>
<dbReference type="Proteomes" id="UP000782475">
    <property type="component" value="Unassembled WGS sequence"/>
</dbReference>
<comment type="caution">
    <text evidence="1">The sequence shown here is derived from an EMBL/GenBank/DDBJ whole genome shotgun (WGS) entry which is preliminary data.</text>
</comment>
<organism evidence="1 2">
    <name type="scientific">Stutzerimonas chloritidismutans</name>
    <name type="common">Pseudomonas chloritidismutans</name>
    <dbReference type="NCBI Taxonomy" id="203192"/>
    <lineage>
        <taxon>Bacteria</taxon>
        <taxon>Pseudomonadati</taxon>
        <taxon>Pseudomonadota</taxon>
        <taxon>Gammaproteobacteria</taxon>
        <taxon>Pseudomonadales</taxon>
        <taxon>Pseudomonadaceae</taxon>
        <taxon>Stutzerimonas</taxon>
    </lineage>
</organism>
<accession>A0ACC5VEY5</accession>
<protein>
    <submittedName>
        <fullName evidence="1">Uncharacterized protein</fullName>
    </submittedName>
</protein>
<sequence>MSRLLVLFLGVFLLSGCTVHEYTGHGYHRSHYSSDYREYRYDAYPNRHYQYDRSGYSRHAPPAVVRQERYEQHRGKRNDHPSRHYSQGGDRHNKQNAVRHPVQQRSYQPARSQQHRDRRREW</sequence>
<gene>
    <name evidence="1" type="ORF">KJJ99_04130</name>
</gene>
<proteinExistence type="predicted"/>
<evidence type="ECO:0000313" key="2">
    <source>
        <dbReference type="Proteomes" id="UP000782475"/>
    </source>
</evidence>
<evidence type="ECO:0000313" key="1">
    <source>
        <dbReference type="EMBL" id="MBX7270995.1"/>
    </source>
</evidence>